<keyword evidence="3" id="KW-1185">Reference proteome</keyword>
<organism evidence="2 3">
    <name type="scientific">Gordonia spumicola</name>
    <dbReference type="NCBI Taxonomy" id="589161"/>
    <lineage>
        <taxon>Bacteria</taxon>
        <taxon>Bacillati</taxon>
        <taxon>Actinomycetota</taxon>
        <taxon>Actinomycetes</taxon>
        <taxon>Mycobacteriales</taxon>
        <taxon>Gordoniaceae</taxon>
        <taxon>Gordonia</taxon>
    </lineage>
</organism>
<reference evidence="3" key="1">
    <citation type="submission" date="2019-06" db="EMBL/GenBank/DDBJ databases">
        <title>Gordonia isolated from sludge of a wastewater treatment plant.</title>
        <authorList>
            <person name="Tamura T."/>
            <person name="Aoyama K."/>
            <person name="Kang Y."/>
            <person name="Saito S."/>
            <person name="Akiyama N."/>
            <person name="Yazawa K."/>
            <person name="Gonoi T."/>
            <person name="Mikami Y."/>
        </authorList>
    </citation>
    <scope>NUCLEOTIDE SEQUENCE [LARGE SCALE GENOMIC DNA]</scope>
    <source>
        <strain evidence="3">NBRC 107696</strain>
    </source>
</reference>
<proteinExistence type="predicted"/>
<dbReference type="EMBL" id="BJOV01000005">
    <property type="protein sequence ID" value="GEE02672.1"/>
    <property type="molecule type" value="Genomic_DNA"/>
</dbReference>
<dbReference type="Proteomes" id="UP000444960">
    <property type="component" value="Unassembled WGS sequence"/>
</dbReference>
<dbReference type="RefSeq" id="WP_161896319.1">
    <property type="nucleotide sequence ID" value="NZ_BJOV01000005.1"/>
</dbReference>
<name>A0A7I9VBV0_9ACTN</name>
<evidence type="ECO:0008006" key="4">
    <source>
        <dbReference type="Google" id="ProtNLM"/>
    </source>
</evidence>
<protein>
    <recommendedName>
        <fullName evidence="4">FHA domain-containing protein</fullName>
    </recommendedName>
</protein>
<sequence>MTFAGPTNAGHGGNNATFVEFCGERFPVVPGQPFYIGREATLTVDDNPYLHRRFLLLHDENGMWWLTNLGTHLTATVTAADLGFTAMLGPGARMPLVFGRTSVVFSAGPTTYEVQVQAGTPAPSLPPTTSPGNGDTTRGVPNFTESQKLAVLVLAEAILRRDGTGVSALPSSAQAAARLGWSLTKFNRKLDNVCDKLDLIGVAGMRAGGGKLASNRRLKLVEFALSTGLVSRDDLPMLDAEHARNVAGG</sequence>
<gene>
    <name evidence="2" type="ORF">nbrc107696_31180</name>
</gene>
<accession>A0A7I9VBV0</accession>
<evidence type="ECO:0000313" key="3">
    <source>
        <dbReference type="Proteomes" id="UP000444960"/>
    </source>
</evidence>
<comment type="caution">
    <text evidence="2">The sequence shown here is derived from an EMBL/GenBank/DDBJ whole genome shotgun (WGS) entry which is preliminary data.</text>
</comment>
<feature type="region of interest" description="Disordered" evidence="1">
    <location>
        <begin position="118"/>
        <end position="137"/>
    </location>
</feature>
<evidence type="ECO:0000256" key="1">
    <source>
        <dbReference type="SAM" id="MobiDB-lite"/>
    </source>
</evidence>
<dbReference type="OrthoDB" id="5000691at2"/>
<evidence type="ECO:0000313" key="2">
    <source>
        <dbReference type="EMBL" id="GEE02672.1"/>
    </source>
</evidence>
<dbReference type="AlphaFoldDB" id="A0A7I9VBV0"/>